<proteinExistence type="predicted"/>
<evidence type="ECO:0000313" key="3">
    <source>
        <dbReference type="Proteomes" id="UP001634394"/>
    </source>
</evidence>
<dbReference type="Pfam" id="PF05960">
    <property type="entry name" value="DUF885"/>
    <property type="match status" value="1"/>
</dbReference>
<evidence type="ECO:0000313" key="2">
    <source>
        <dbReference type="EMBL" id="KAL3847800.1"/>
    </source>
</evidence>
<dbReference type="InterPro" id="IPR010281">
    <property type="entry name" value="DUF885"/>
</dbReference>
<organism evidence="2 3">
    <name type="scientific">Sinanodonta woodiana</name>
    <name type="common">Chinese pond mussel</name>
    <name type="synonym">Anodonta woodiana</name>
    <dbReference type="NCBI Taxonomy" id="1069815"/>
    <lineage>
        <taxon>Eukaryota</taxon>
        <taxon>Metazoa</taxon>
        <taxon>Spiralia</taxon>
        <taxon>Lophotrochozoa</taxon>
        <taxon>Mollusca</taxon>
        <taxon>Bivalvia</taxon>
        <taxon>Autobranchia</taxon>
        <taxon>Heteroconchia</taxon>
        <taxon>Palaeoheterodonta</taxon>
        <taxon>Unionida</taxon>
        <taxon>Unionoidea</taxon>
        <taxon>Unionidae</taxon>
        <taxon>Unioninae</taxon>
        <taxon>Sinanodonta</taxon>
    </lineage>
</organism>
<keyword evidence="3" id="KW-1185">Reference proteome</keyword>
<dbReference type="Proteomes" id="UP001634394">
    <property type="component" value="Unassembled WGS sequence"/>
</dbReference>
<protein>
    <recommendedName>
        <fullName evidence="4">DUF885 domain-containing protein</fullName>
    </recommendedName>
</protein>
<feature type="chain" id="PRO_5044798653" description="DUF885 domain-containing protein" evidence="1">
    <location>
        <begin position="24"/>
        <end position="618"/>
    </location>
</feature>
<sequence>MDGKWIFSCTLFVFSSHFYITTSAELNAVTSEDDKLHQLEETLFHITKREYPEFSTLVGDHQFDDKLESYSKESIDRRVKIYTELLRAVNNLNFKALTRPRRRDADILKSYLQTYIDGYKWKDYGALSPMTPLSNMLIQPVWVPAGNYLNMDDYEKYLSRLAGIPDQIQDVKKLMQDAVDRGTTLYKTSLAEFSQESIDNLIAIYSFPIRDVVDFTDLTDAEKVDVQNRSHVHLENMRRAYKDLSHFIEKVYRPSTRKTEGLYGLKDGTEYYHACLMYHLGYRVTAEEIHAVGLREVELIHGKMKEIMRQLDFEGDLTSFYAYLRSREPNRTADDILEAYGSIISERINPTLPQIFRRVTIPNVRIQGVDKPGLMAYYGYNTFFINVQNPEEQQSHTMLAIAMHETNPGHHFQLNYITNEKIPEYRRKLKNYHLYSVPSREPTYTAYSEGWALYAEYLGEELGLYEDPHEQFGRLTMEMFRACRLVVDTGIHAFGMNHSQAIEYMKKYTDISYTHIETEINRYITWPGQSCAYKMGELKMRALRKKAEEVLGSRFDRKDFHHRVLAAGPMPLDFLDDIIDEWLEEEYEEQSDLNKASSILYNDAAFLLFLFICFFYLI</sequence>
<reference evidence="2 3" key="1">
    <citation type="submission" date="2024-11" db="EMBL/GenBank/DDBJ databases">
        <title>Chromosome-level genome assembly of the freshwater bivalve Anodonta woodiana.</title>
        <authorList>
            <person name="Chen X."/>
        </authorList>
    </citation>
    <scope>NUCLEOTIDE SEQUENCE [LARGE SCALE GENOMIC DNA]</scope>
    <source>
        <strain evidence="2">MN2024</strain>
        <tissue evidence="2">Gills</tissue>
    </source>
</reference>
<name>A0ABD3UFT9_SINWO</name>
<dbReference type="AlphaFoldDB" id="A0ABD3UFT9"/>
<dbReference type="PANTHER" id="PTHR33361">
    <property type="entry name" value="GLR0591 PROTEIN"/>
    <property type="match status" value="1"/>
</dbReference>
<keyword evidence="1" id="KW-0732">Signal</keyword>
<comment type="caution">
    <text evidence="2">The sequence shown here is derived from an EMBL/GenBank/DDBJ whole genome shotgun (WGS) entry which is preliminary data.</text>
</comment>
<feature type="signal peptide" evidence="1">
    <location>
        <begin position="1"/>
        <end position="23"/>
    </location>
</feature>
<dbReference type="EMBL" id="JBJQND010000016">
    <property type="protein sequence ID" value="KAL3847800.1"/>
    <property type="molecule type" value="Genomic_DNA"/>
</dbReference>
<accession>A0ABD3UFT9</accession>
<dbReference type="PANTHER" id="PTHR33361:SF2">
    <property type="entry name" value="DUF885 DOMAIN-CONTAINING PROTEIN"/>
    <property type="match status" value="1"/>
</dbReference>
<evidence type="ECO:0000256" key="1">
    <source>
        <dbReference type="SAM" id="SignalP"/>
    </source>
</evidence>
<gene>
    <name evidence="2" type="ORF">ACJMK2_018694</name>
</gene>
<evidence type="ECO:0008006" key="4">
    <source>
        <dbReference type="Google" id="ProtNLM"/>
    </source>
</evidence>